<name>A0AAT9HLK5_9ACTN</name>
<reference evidence="1" key="1">
    <citation type="submission" date="2024-06" db="EMBL/GenBank/DDBJ databases">
        <authorList>
            <consortium name="consrtm"/>
            <person name="Uemura M."/>
            <person name="Terahara T."/>
        </authorList>
    </citation>
    <scope>NUCLEOTIDE SEQUENCE</scope>
    <source>
        <strain evidence="1">KM77-8</strain>
    </source>
</reference>
<dbReference type="Pfam" id="PF21274">
    <property type="entry name" value="Rng_hyd_C"/>
    <property type="match status" value="1"/>
</dbReference>
<dbReference type="EMBL" id="AP035768">
    <property type="protein sequence ID" value="BFO18330.1"/>
    <property type="molecule type" value="Genomic_DNA"/>
</dbReference>
<sequence length="49" mass="5362">MVRASRPAGAPAEALLVRPDGHVAWAAGDGSEHGLREALVRWFGHEDWR</sequence>
<proteinExistence type="predicted"/>
<organism evidence="1">
    <name type="scientific">Streptomyces haneummycinicus</name>
    <dbReference type="NCBI Taxonomy" id="3074435"/>
    <lineage>
        <taxon>Bacteria</taxon>
        <taxon>Bacillati</taxon>
        <taxon>Actinomycetota</taxon>
        <taxon>Actinomycetes</taxon>
        <taxon>Kitasatosporales</taxon>
        <taxon>Streptomycetaceae</taxon>
        <taxon>Streptomyces</taxon>
    </lineage>
</organism>
<reference evidence="1" key="2">
    <citation type="submission" date="2024-07" db="EMBL/GenBank/DDBJ databases">
        <title>Streptomyces haneummycinica sp. nov., a new antibiotic-producing actinobacterium isolated from marine sediment.</title>
        <authorList>
            <person name="Uemura M."/>
            <person name="Hamada M."/>
            <person name="Hirano S."/>
            <person name="Kobayashi K."/>
            <person name="Ohshiro T."/>
            <person name="Kobayashi T."/>
            <person name="Terahara T."/>
        </authorList>
    </citation>
    <scope>NUCLEOTIDE SEQUENCE</scope>
    <source>
        <strain evidence="1">KM77-8</strain>
    </source>
</reference>
<evidence type="ECO:0000313" key="1">
    <source>
        <dbReference type="EMBL" id="BFO18330.1"/>
    </source>
</evidence>
<gene>
    <name evidence="1" type="ORF">SHKM778_47180</name>
</gene>
<dbReference type="AlphaFoldDB" id="A0AAT9HLK5"/>
<protein>
    <submittedName>
        <fullName evidence="1">Uncharacterized protein</fullName>
    </submittedName>
</protein>
<accession>A0AAT9HLK5</accession>
<dbReference type="Gene3D" id="3.40.30.120">
    <property type="match status" value="1"/>
</dbReference>